<reference evidence="3" key="1">
    <citation type="journal article" date="2019" name="Int. J. Syst. Evol. Microbiol.">
        <title>The Global Catalogue of Microorganisms (GCM) 10K type strain sequencing project: providing services to taxonomists for standard genome sequencing and annotation.</title>
        <authorList>
            <consortium name="The Broad Institute Genomics Platform"/>
            <consortium name="The Broad Institute Genome Sequencing Center for Infectious Disease"/>
            <person name="Wu L."/>
            <person name="Ma J."/>
        </authorList>
    </citation>
    <scope>NUCLEOTIDE SEQUENCE [LARGE SCALE GENOMIC DNA]</scope>
    <source>
        <strain evidence="3">JCM 18302</strain>
    </source>
</reference>
<proteinExistence type="predicted"/>
<dbReference type="Proteomes" id="UP001500804">
    <property type="component" value="Unassembled WGS sequence"/>
</dbReference>
<feature type="region of interest" description="Disordered" evidence="1">
    <location>
        <begin position="1"/>
        <end position="24"/>
    </location>
</feature>
<evidence type="ECO:0000313" key="3">
    <source>
        <dbReference type="Proteomes" id="UP001500804"/>
    </source>
</evidence>
<sequence>MRLPAGGCKARGVDTSAPHEQGRTDAQRIATRYLKDVRHGNRWQCKGLVLLHSPGRDMTFRPRTAPVAARDGWRV</sequence>
<comment type="caution">
    <text evidence="2">The sequence shown here is derived from an EMBL/GenBank/DDBJ whole genome shotgun (WGS) entry which is preliminary data.</text>
</comment>
<name>A0ABP9P4B8_9PSEU</name>
<evidence type="ECO:0000313" key="2">
    <source>
        <dbReference type="EMBL" id="GAA5140371.1"/>
    </source>
</evidence>
<keyword evidence="3" id="KW-1185">Reference proteome</keyword>
<organism evidence="2 3">
    <name type="scientific">Pseudonocardia adelaidensis</name>
    <dbReference type="NCBI Taxonomy" id="648754"/>
    <lineage>
        <taxon>Bacteria</taxon>
        <taxon>Bacillati</taxon>
        <taxon>Actinomycetota</taxon>
        <taxon>Actinomycetes</taxon>
        <taxon>Pseudonocardiales</taxon>
        <taxon>Pseudonocardiaceae</taxon>
        <taxon>Pseudonocardia</taxon>
    </lineage>
</organism>
<accession>A0ABP9P4B8</accession>
<evidence type="ECO:0000256" key="1">
    <source>
        <dbReference type="SAM" id="MobiDB-lite"/>
    </source>
</evidence>
<protein>
    <submittedName>
        <fullName evidence="2">Uncharacterized protein</fullName>
    </submittedName>
</protein>
<dbReference type="EMBL" id="BAABJO010000047">
    <property type="protein sequence ID" value="GAA5140371.1"/>
    <property type="molecule type" value="Genomic_DNA"/>
</dbReference>
<gene>
    <name evidence="2" type="ORF">GCM10023320_77970</name>
</gene>